<comment type="similarity">
    <text evidence="2">Belongs to the purine-cytosine permease (2.A.39) family.</text>
</comment>
<evidence type="ECO:0000256" key="1">
    <source>
        <dbReference type="ARBA" id="ARBA00004141"/>
    </source>
</evidence>
<dbReference type="Pfam" id="PF02133">
    <property type="entry name" value="Transp_cyt_pur"/>
    <property type="match status" value="1"/>
</dbReference>
<evidence type="ECO:0000256" key="2">
    <source>
        <dbReference type="ARBA" id="ARBA00008974"/>
    </source>
</evidence>
<reference evidence="8 9" key="1">
    <citation type="journal article" date="2018" name="Sci. Rep.">
        <title>Comparative genomics provides insights into the lifestyle and reveals functional heterogeneity of dark septate endophytic fungi.</title>
        <authorList>
            <person name="Knapp D.G."/>
            <person name="Nemeth J.B."/>
            <person name="Barry K."/>
            <person name="Hainaut M."/>
            <person name="Henrissat B."/>
            <person name="Johnson J."/>
            <person name="Kuo A."/>
            <person name="Lim J.H.P."/>
            <person name="Lipzen A."/>
            <person name="Nolan M."/>
            <person name="Ohm R.A."/>
            <person name="Tamas L."/>
            <person name="Grigoriev I.V."/>
            <person name="Spatafora J.W."/>
            <person name="Nagy L.G."/>
            <person name="Kovacs G.M."/>
        </authorList>
    </citation>
    <scope>NUCLEOTIDE SEQUENCE [LARGE SCALE GENOMIC DNA]</scope>
    <source>
        <strain evidence="8 9">DSE2036</strain>
    </source>
</reference>
<proteinExistence type="inferred from homology"/>
<protein>
    <submittedName>
        <fullName evidence="8">Uncharacterized protein</fullName>
    </submittedName>
</protein>
<evidence type="ECO:0000256" key="7">
    <source>
        <dbReference type="SAM" id="Phobius"/>
    </source>
</evidence>
<dbReference type="InterPro" id="IPR001248">
    <property type="entry name" value="Pur-cyt_permease"/>
</dbReference>
<evidence type="ECO:0000256" key="5">
    <source>
        <dbReference type="ARBA" id="ARBA00023136"/>
    </source>
</evidence>
<dbReference type="Gene3D" id="1.10.4160.10">
    <property type="entry name" value="Hydantoin permease"/>
    <property type="match status" value="1"/>
</dbReference>
<evidence type="ECO:0000256" key="6">
    <source>
        <dbReference type="SAM" id="MobiDB-lite"/>
    </source>
</evidence>
<name>A0A2V1DNG2_9PLEO</name>
<feature type="transmembrane region" description="Helical" evidence="7">
    <location>
        <begin position="241"/>
        <end position="260"/>
    </location>
</feature>
<feature type="transmembrane region" description="Helical" evidence="7">
    <location>
        <begin position="448"/>
        <end position="468"/>
    </location>
</feature>
<accession>A0A2V1DNG2</accession>
<feature type="transmembrane region" description="Helical" evidence="7">
    <location>
        <begin position="117"/>
        <end position="141"/>
    </location>
</feature>
<keyword evidence="5 7" id="KW-0472">Membrane</keyword>
<dbReference type="PANTHER" id="PTHR30618">
    <property type="entry name" value="NCS1 FAMILY PURINE/PYRIMIDINE TRANSPORTER"/>
    <property type="match status" value="1"/>
</dbReference>
<dbReference type="GO" id="GO:0005886">
    <property type="term" value="C:plasma membrane"/>
    <property type="evidence" value="ECO:0007669"/>
    <property type="project" value="TreeGrafter"/>
</dbReference>
<evidence type="ECO:0000256" key="3">
    <source>
        <dbReference type="ARBA" id="ARBA00022692"/>
    </source>
</evidence>
<keyword evidence="4 7" id="KW-1133">Transmembrane helix</keyword>
<sequence length="549" mass="60267">MGRLRRMFRWAEVPEREDIYTWKGTTKWGNHDLYPIDPKERTFTWLSYWSIFVTNGVNISTFTLGSSFISYGLTAGQTIGGVLAGTCISAVVSYLSSRPGLDYHMGYAMINRSSFGLWGNTIPIGVVFIGGVVFTGLQSYFGGQALTIVLSAIIPQFRDMPNTLPESAGTTTQRLVGFILYSILIFSMVLAVPPAKIRRCLYPAFFVILTTFLSILIWALATNRGTGDLISSPVELTKSRRAFRMIQCISSVGGSYGGAAERFSDWTRFSKTRRAPTSANLLALPLTITFSATIGVLVTTATYNIYGTLLWNPLELLTHILQTSYTPAARAGVFFAGLGLLGTQISMNLILNVQLYGMDLAGLFPTYISQKRGAAGLIIATVILQPWRFLGQAAFFITILSVFTIFHASHTSIAMADYWIIRKKKWVVPDLFDPAGIYWFTGGWNLRAVAALVIGMAPACPGFIINVINPKTDNALVRMYQLTWFISLPISLVVYMGLCWAYPLEGLGRKELLPGPTETEGVEVAAETSSQEVSGTKPAKGPQVIAEPF</sequence>
<evidence type="ECO:0000313" key="9">
    <source>
        <dbReference type="Proteomes" id="UP000244855"/>
    </source>
</evidence>
<feature type="transmembrane region" description="Helical" evidence="7">
    <location>
        <begin position="46"/>
        <end position="69"/>
    </location>
</feature>
<feature type="transmembrane region" description="Helical" evidence="7">
    <location>
        <begin position="395"/>
        <end position="416"/>
    </location>
</feature>
<dbReference type="OrthoDB" id="2018619at2759"/>
<evidence type="ECO:0000313" key="8">
    <source>
        <dbReference type="EMBL" id="PVH99767.1"/>
    </source>
</evidence>
<evidence type="ECO:0000256" key="4">
    <source>
        <dbReference type="ARBA" id="ARBA00022989"/>
    </source>
</evidence>
<gene>
    <name evidence="8" type="ORF">DM02DRAFT_710388</name>
</gene>
<feature type="transmembrane region" description="Helical" evidence="7">
    <location>
        <begin position="175"/>
        <end position="193"/>
    </location>
</feature>
<dbReference type="InterPro" id="IPR045225">
    <property type="entry name" value="Uracil/uridine/allantoin_perm"/>
</dbReference>
<feature type="compositionally biased region" description="Low complexity" evidence="6">
    <location>
        <begin position="518"/>
        <end position="528"/>
    </location>
</feature>
<feature type="transmembrane region" description="Helical" evidence="7">
    <location>
        <begin position="281"/>
        <end position="306"/>
    </location>
</feature>
<dbReference type="GO" id="GO:0015205">
    <property type="term" value="F:nucleobase transmembrane transporter activity"/>
    <property type="evidence" value="ECO:0007669"/>
    <property type="project" value="TreeGrafter"/>
</dbReference>
<dbReference type="EMBL" id="KZ805385">
    <property type="protein sequence ID" value="PVH99767.1"/>
    <property type="molecule type" value="Genomic_DNA"/>
</dbReference>
<dbReference type="PANTHER" id="PTHR30618:SF15">
    <property type="entry name" value="NICOTINAMIDE RIBOSIDE TRANSPORTER 1-RELATED"/>
    <property type="match status" value="1"/>
</dbReference>
<dbReference type="AlphaFoldDB" id="A0A2V1DNG2"/>
<keyword evidence="9" id="KW-1185">Reference proteome</keyword>
<keyword evidence="3 7" id="KW-0812">Transmembrane</keyword>
<dbReference type="Proteomes" id="UP000244855">
    <property type="component" value="Unassembled WGS sequence"/>
</dbReference>
<feature type="transmembrane region" description="Helical" evidence="7">
    <location>
        <begin position="331"/>
        <end position="351"/>
    </location>
</feature>
<organism evidence="8 9">
    <name type="scientific">Periconia macrospinosa</name>
    <dbReference type="NCBI Taxonomy" id="97972"/>
    <lineage>
        <taxon>Eukaryota</taxon>
        <taxon>Fungi</taxon>
        <taxon>Dikarya</taxon>
        <taxon>Ascomycota</taxon>
        <taxon>Pezizomycotina</taxon>
        <taxon>Dothideomycetes</taxon>
        <taxon>Pleosporomycetidae</taxon>
        <taxon>Pleosporales</taxon>
        <taxon>Massarineae</taxon>
        <taxon>Periconiaceae</taxon>
        <taxon>Periconia</taxon>
    </lineage>
</organism>
<feature type="transmembrane region" description="Helical" evidence="7">
    <location>
        <begin position="75"/>
        <end position="96"/>
    </location>
</feature>
<feature type="transmembrane region" description="Helical" evidence="7">
    <location>
        <begin position="200"/>
        <end position="221"/>
    </location>
</feature>
<comment type="subcellular location">
    <subcellularLocation>
        <location evidence="1">Membrane</location>
        <topology evidence="1">Multi-pass membrane protein</topology>
    </subcellularLocation>
</comment>
<feature type="transmembrane region" description="Helical" evidence="7">
    <location>
        <begin position="480"/>
        <end position="502"/>
    </location>
</feature>
<feature type="region of interest" description="Disordered" evidence="6">
    <location>
        <begin position="518"/>
        <end position="549"/>
    </location>
</feature>